<dbReference type="RefSeq" id="XP_028485027.1">
    <property type="nucleotide sequence ID" value="XM_028626587.1"/>
</dbReference>
<dbReference type="VEuPathDB" id="FungiDB:C8Q69DRAFT_251146"/>
<name>A0A443HU82_BYSSP</name>
<reference evidence="2 3" key="1">
    <citation type="journal article" date="2018" name="Front. Microbiol.">
        <title>Genomic and genetic insights into a cosmopolitan fungus, Paecilomyces variotii (Eurotiales).</title>
        <authorList>
            <person name="Urquhart A.S."/>
            <person name="Mondo S.J."/>
            <person name="Makela M.R."/>
            <person name="Hane J.K."/>
            <person name="Wiebenga A."/>
            <person name="He G."/>
            <person name="Mihaltcheva S."/>
            <person name="Pangilinan J."/>
            <person name="Lipzen A."/>
            <person name="Barry K."/>
            <person name="de Vries R.P."/>
            <person name="Grigoriev I.V."/>
            <person name="Idnurm A."/>
        </authorList>
    </citation>
    <scope>NUCLEOTIDE SEQUENCE [LARGE SCALE GENOMIC DNA]</scope>
    <source>
        <strain evidence="2 3">CBS 101075</strain>
    </source>
</reference>
<proteinExistence type="predicted"/>
<dbReference type="STRING" id="264951.A0A443HU82"/>
<evidence type="ECO:0000256" key="1">
    <source>
        <dbReference type="SAM" id="MobiDB-lite"/>
    </source>
</evidence>
<feature type="compositionally biased region" description="Basic and acidic residues" evidence="1">
    <location>
        <begin position="251"/>
        <end position="265"/>
    </location>
</feature>
<dbReference type="Proteomes" id="UP000283841">
    <property type="component" value="Unassembled WGS sequence"/>
</dbReference>
<dbReference type="EMBL" id="RCNU01000005">
    <property type="protein sequence ID" value="RWQ95382.1"/>
    <property type="molecule type" value="Genomic_DNA"/>
</dbReference>
<protein>
    <submittedName>
        <fullName evidence="2">Uncharacterized protein</fullName>
    </submittedName>
</protein>
<evidence type="ECO:0000313" key="3">
    <source>
        <dbReference type="Proteomes" id="UP000283841"/>
    </source>
</evidence>
<gene>
    <name evidence="2" type="ORF">C8Q69DRAFT_251146</name>
</gene>
<dbReference type="AlphaFoldDB" id="A0A443HU82"/>
<dbReference type="GeneID" id="39595864"/>
<evidence type="ECO:0000313" key="2">
    <source>
        <dbReference type="EMBL" id="RWQ95382.1"/>
    </source>
</evidence>
<organism evidence="2 3">
    <name type="scientific">Byssochlamys spectabilis</name>
    <name type="common">Paecilomyces variotii</name>
    <dbReference type="NCBI Taxonomy" id="264951"/>
    <lineage>
        <taxon>Eukaryota</taxon>
        <taxon>Fungi</taxon>
        <taxon>Dikarya</taxon>
        <taxon>Ascomycota</taxon>
        <taxon>Pezizomycotina</taxon>
        <taxon>Eurotiomycetes</taxon>
        <taxon>Eurotiomycetidae</taxon>
        <taxon>Eurotiales</taxon>
        <taxon>Thermoascaceae</taxon>
        <taxon>Paecilomyces</taxon>
    </lineage>
</organism>
<feature type="compositionally biased region" description="Low complexity" evidence="1">
    <location>
        <begin position="176"/>
        <end position="189"/>
    </location>
</feature>
<feature type="region of interest" description="Disordered" evidence="1">
    <location>
        <begin position="119"/>
        <end position="146"/>
    </location>
</feature>
<comment type="caution">
    <text evidence="2">The sequence shown here is derived from an EMBL/GenBank/DDBJ whole genome shotgun (WGS) entry which is preliminary data.</text>
</comment>
<sequence>MFLTPPVSRENFHYSNGDFYVTSSNQNQHRRATIPEFQALFHPLPGQPPTAKDPPAHWYKAQLLHYGLQPSDNKGTAAKRLLDALNQGRLEIPVNLQQLERDLKKEWDSNERKARKELAAAEKAKKAKEGTVMSKQTGKGIKRKAADDGQDIAAAIVSAGLKGINANTVNINFNLGGSSSSKGASTSSAKRAKKEMENDSNNGKEPKKTTKRKSTAAAADNEPKTPARKLQTARCTGRAGYSGVQSARSTSKAETEPKTTSDHAPVRKRQTARRGRGAYPGIQSRPTTTAAATSATTDDAPKPTAKKQTAKCSSRGGHSGAQPRSTSESQDFYWGMREESEGIEYPADDSHYWHREESEGIEYPADDSHYWHREESEGIEYPADDSHYWHREESEGIEYPADDSHYWHREESEGIKHPADGSYYWDREDSYSNDPYYYYSDKDVEIGDAW</sequence>
<keyword evidence="3" id="KW-1185">Reference proteome</keyword>
<feature type="compositionally biased region" description="Low complexity" evidence="1">
    <location>
        <begin position="286"/>
        <end position="303"/>
    </location>
</feature>
<feature type="compositionally biased region" description="Basic residues" evidence="1">
    <location>
        <begin position="266"/>
        <end position="276"/>
    </location>
</feature>
<feature type="compositionally biased region" description="Basic and acidic residues" evidence="1">
    <location>
        <begin position="194"/>
        <end position="208"/>
    </location>
</feature>
<accession>A0A443HU82</accession>
<feature type="compositionally biased region" description="Basic and acidic residues" evidence="1">
    <location>
        <begin position="119"/>
        <end position="129"/>
    </location>
</feature>
<feature type="region of interest" description="Disordered" evidence="1">
    <location>
        <begin position="173"/>
        <end position="330"/>
    </location>
</feature>